<dbReference type="PROSITE" id="PS50887">
    <property type="entry name" value="GGDEF"/>
    <property type="match status" value="1"/>
</dbReference>
<dbReference type="SUPFAM" id="SSF55073">
    <property type="entry name" value="Nucleotide cyclase"/>
    <property type="match status" value="1"/>
</dbReference>
<dbReference type="PANTHER" id="PTHR46663:SF2">
    <property type="entry name" value="GGDEF DOMAIN-CONTAINING PROTEIN"/>
    <property type="match status" value="1"/>
</dbReference>
<comment type="caution">
    <text evidence="3">The sequence shown here is derived from an EMBL/GenBank/DDBJ whole genome shotgun (WGS) entry which is preliminary data.</text>
</comment>
<dbReference type="PANTHER" id="PTHR46663">
    <property type="entry name" value="DIGUANYLATE CYCLASE DGCT-RELATED"/>
    <property type="match status" value="1"/>
</dbReference>
<dbReference type="InterPro" id="IPR029787">
    <property type="entry name" value="Nucleotide_cyclase"/>
</dbReference>
<feature type="transmembrane region" description="Helical" evidence="1">
    <location>
        <begin position="194"/>
        <end position="212"/>
    </location>
</feature>
<reference evidence="3" key="1">
    <citation type="journal article" date="2014" name="Int. J. Syst. Evol. Microbiol.">
        <title>Complete genome sequence of Corynebacterium casei LMG S-19264T (=DSM 44701T), isolated from a smear-ripened cheese.</title>
        <authorList>
            <consortium name="US DOE Joint Genome Institute (JGI-PGF)"/>
            <person name="Walter F."/>
            <person name="Albersmeier A."/>
            <person name="Kalinowski J."/>
            <person name="Ruckert C."/>
        </authorList>
    </citation>
    <scope>NUCLEOTIDE SEQUENCE</scope>
    <source>
        <strain evidence="3">CGMCC 1.12997</strain>
    </source>
</reference>
<dbReference type="AlphaFoldDB" id="A0A917H9P7"/>
<proteinExistence type="predicted"/>
<dbReference type="SMART" id="SM00267">
    <property type="entry name" value="GGDEF"/>
    <property type="match status" value="1"/>
</dbReference>
<name>A0A917H9P7_9BACT</name>
<keyword evidence="1" id="KW-0472">Membrane</keyword>
<feature type="transmembrane region" description="Helical" evidence="1">
    <location>
        <begin position="140"/>
        <end position="159"/>
    </location>
</feature>
<organism evidence="3 4">
    <name type="scientific">Edaphobacter dinghuensis</name>
    <dbReference type="NCBI Taxonomy" id="1560005"/>
    <lineage>
        <taxon>Bacteria</taxon>
        <taxon>Pseudomonadati</taxon>
        <taxon>Acidobacteriota</taxon>
        <taxon>Terriglobia</taxon>
        <taxon>Terriglobales</taxon>
        <taxon>Acidobacteriaceae</taxon>
        <taxon>Edaphobacter</taxon>
    </lineage>
</organism>
<sequence length="423" mass="47872">MNYAFLPDLSALAILIVILLLMRKRHPHEQADIWLLGLLITLVESCAHIFYSNNGMPDRILHIIVLDCYLIAGVVFTWDARRHPVPSRIRLIYLAMNALPLLAVNTLYGLHIYKPLPYFPAVAVGIVIAVGSSLYLHRTWLVTIIHLSGWIAIGALVYYGEYRQAVYWSLCGVYAIAGVKYLHRLPRHSTGRLAILTGFFIWALCFFVHPFIVHYRAYADIASHVWNMQKTLITIGMILVMLEEQVSSNQWLALHDYLTGLPNRRSFETHLNQALVRCRRVNDHLALLIFDLDGFKKINDALGHQAGDEILCKVARNLREDLPPGNILARLGGDEFTLIAPDIKDDLALTELLFKIQTSIRRPIFVNGQQYIVTASLGIAIYPDDADDATKLLSIADQRMYAFKQRPAPPAPIEIDTISVRFS</sequence>
<dbReference type="NCBIfam" id="TIGR00254">
    <property type="entry name" value="GGDEF"/>
    <property type="match status" value="1"/>
</dbReference>
<feature type="transmembrane region" description="Helical" evidence="1">
    <location>
        <begin position="116"/>
        <end position="135"/>
    </location>
</feature>
<dbReference type="RefSeq" id="WP_188553306.1">
    <property type="nucleotide sequence ID" value="NZ_BMGT01000002.1"/>
</dbReference>
<evidence type="ECO:0000256" key="1">
    <source>
        <dbReference type="SAM" id="Phobius"/>
    </source>
</evidence>
<keyword evidence="1" id="KW-0812">Transmembrane</keyword>
<feature type="domain" description="GGDEF" evidence="2">
    <location>
        <begin position="283"/>
        <end position="417"/>
    </location>
</feature>
<feature type="transmembrane region" description="Helical" evidence="1">
    <location>
        <begin position="34"/>
        <end position="53"/>
    </location>
</feature>
<dbReference type="InterPro" id="IPR043128">
    <property type="entry name" value="Rev_trsase/Diguanyl_cyclase"/>
</dbReference>
<protein>
    <recommendedName>
        <fullName evidence="2">GGDEF domain-containing protein</fullName>
    </recommendedName>
</protein>
<dbReference type="EMBL" id="BMGT01000002">
    <property type="protein sequence ID" value="GGG71362.1"/>
    <property type="molecule type" value="Genomic_DNA"/>
</dbReference>
<dbReference type="Proteomes" id="UP000647241">
    <property type="component" value="Unassembled WGS sequence"/>
</dbReference>
<dbReference type="CDD" id="cd01949">
    <property type="entry name" value="GGDEF"/>
    <property type="match status" value="1"/>
</dbReference>
<evidence type="ECO:0000259" key="2">
    <source>
        <dbReference type="PROSITE" id="PS50887"/>
    </source>
</evidence>
<dbReference type="Pfam" id="PF00990">
    <property type="entry name" value="GGDEF"/>
    <property type="match status" value="1"/>
</dbReference>
<feature type="transmembrane region" description="Helical" evidence="1">
    <location>
        <begin position="59"/>
        <end position="79"/>
    </location>
</feature>
<evidence type="ECO:0000313" key="3">
    <source>
        <dbReference type="EMBL" id="GGG71362.1"/>
    </source>
</evidence>
<dbReference type="InterPro" id="IPR052163">
    <property type="entry name" value="DGC-Regulatory_Protein"/>
</dbReference>
<dbReference type="Gene3D" id="3.30.70.270">
    <property type="match status" value="1"/>
</dbReference>
<accession>A0A917H9P7</accession>
<keyword evidence="4" id="KW-1185">Reference proteome</keyword>
<keyword evidence="1" id="KW-1133">Transmembrane helix</keyword>
<dbReference type="InterPro" id="IPR000160">
    <property type="entry name" value="GGDEF_dom"/>
</dbReference>
<feature type="transmembrane region" description="Helical" evidence="1">
    <location>
        <begin position="6"/>
        <end position="22"/>
    </location>
</feature>
<feature type="transmembrane region" description="Helical" evidence="1">
    <location>
        <begin position="165"/>
        <end position="182"/>
    </location>
</feature>
<evidence type="ECO:0000313" key="4">
    <source>
        <dbReference type="Proteomes" id="UP000647241"/>
    </source>
</evidence>
<feature type="transmembrane region" description="Helical" evidence="1">
    <location>
        <begin position="91"/>
        <end position="110"/>
    </location>
</feature>
<reference evidence="3" key="2">
    <citation type="submission" date="2020-09" db="EMBL/GenBank/DDBJ databases">
        <authorList>
            <person name="Sun Q."/>
            <person name="Zhou Y."/>
        </authorList>
    </citation>
    <scope>NUCLEOTIDE SEQUENCE</scope>
    <source>
        <strain evidence="3">CGMCC 1.12997</strain>
    </source>
</reference>
<gene>
    <name evidence="3" type="ORF">GCM10011585_12010</name>
</gene>